<evidence type="ECO:0000256" key="3">
    <source>
        <dbReference type="ARBA" id="ARBA00023163"/>
    </source>
</evidence>
<evidence type="ECO:0000259" key="5">
    <source>
        <dbReference type="Pfam" id="PF08281"/>
    </source>
</evidence>
<feature type="domain" description="RNA polymerase sigma-70 region 2" evidence="4">
    <location>
        <begin position="2"/>
        <end position="61"/>
    </location>
</feature>
<dbReference type="NCBIfam" id="TIGR02937">
    <property type="entry name" value="sigma70-ECF"/>
    <property type="match status" value="1"/>
</dbReference>
<feature type="domain" description="RNA polymerase sigma factor 70 region 4 type 2" evidence="5">
    <location>
        <begin position="87"/>
        <end position="138"/>
    </location>
</feature>
<dbReference type="PANTHER" id="PTHR43133:SF62">
    <property type="entry name" value="RNA POLYMERASE SIGMA FACTOR SIGZ"/>
    <property type="match status" value="1"/>
</dbReference>
<dbReference type="PANTHER" id="PTHR43133">
    <property type="entry name" value="RNA POLYMERASE ECF-TYPE SIGMA FACTO"/>
    <property type="match status" value="1"/>
</dbReference>
<evidence type="ECO:0000259" key="4">
    <source>
        <dbReference type="Pfam" id="PF04542"/>
    </source>
</evidence>
<keyword evidence="7" id="KW-1185">Reference proteome</keyword>
<comment type="caution">
    <text evidence="6">The sequence shown here is derived from an EMBL/GenBank/DDBJ whole genome shotgun (WGS) entry which is preliminary data.</text>
</comment>
<evidence type="ECO:0000313" key="7">
    <source>
        <dbReference type="Proteomes" id="UP000727907"/>
    </source>
</evidence>
<name>A0ABS6IN44_9HYPH</name>
<gene>
    <name evidence="6" type="ORF">KQ910_18725</name>
</gene>
<evidence type="ECO:0000256" key="1">
    <source>
        <dbReference type="ARBA" id="ARBA00023015"/>
    </source>
</evidence>
<dbReference type="Pfam" id="PF04542">
    <property type="entry name" value="Sigma70_r2"/>
    <property type="match status" value="1"/>
</dbReference>
<proteinExistence type="predicted"/>
<sequence length="143" mass="16215">MVGVAIRILRRRDLAEEATHDAFMRIWRSARSYDPSRGSARAWLYTIVRNQALTILRDERRFGSEDPADNELPQPDQALQRLPESSALRQCLQQLETGRRNAIVLAYVHGFSHGELAGRLGMPLGTIKSWIRRGLASLQECMG</sequence>
<dbReference type="Proteomes" id="UP000727907">
    <property type="component" value="Unassembled WGS sequence"/>
</dbReference>
<keyword evidence="3" id="KW-0804">Transcription</keyword>
<dbReference type="InterPro" id="IPR039425">
    <property type="entry name" value="RNA_pol_sigma-70-like"/>
</dbReference>
<protein>
    <submittedName>
        <fullName evidence="6">Sigma-70 family RNA polymerase sigma factor</fullName>
    </submittedName>
</protein>
<keyword evidence="1" id="KW-0805">Transcription regulation</keyword>
<dbReference type="InterPro" id="IPR014284">
    <property type="entry name" value="RNA_pol_sigma-70_dom"/>
</dbReference>
<dbReference type="Pfam" id="PF08281">
    <property type="entry name" value="Sigma70_r4_2"/>
    <property type="match status" value="1"/>
</dbReference>
<dbReference type="InterPro" id="IPR007627">
    <property type="entry name" value="RNA_pol_sigma70_r2"/>
</dbReference>
<dbReference type="CDD" id="cd06171">
    <property type="entry name" value="Sigma70_r4"/>
    <property type="match status" value="1"/>
</dbReference>
<dbReference type="EMBL" id="JAHOPB010000002">
    <property type="protein sequence ID" value="MBU8875815.1"/>
    <property type="molecule type" value="Genomic_DNA"/>
</dbReference>
<keyword evidence="2" id="KW-0731">Sigma factor</keyword>
<reference evidence="6 7" key="1">
    <citation type="submission" date="2021-06" db="EMBL/GenBank/DDBJ databases">
        <authorList>
            <person name="Lee D.H."/>
        </authorList>
    </citation>
    <scope>NUCLEOTIDE SEQUENCE [LARGE SCALE GENOMIC DNA]</scope>
    <source>
        <strain evidence="6 7">MMS21-HV4-11</strain>
    </source>
</reference>
<accession>A0ABS6IN44</accession>
<evidence type="ECO:0000256" key="2">
    <source>
        <dbReference type="ARBA" id="ARBA00023082"/>
    </source>
</evidence>
<dbReference type="InterPro" id="IPR013249">
    <property type="entry name" value="RNA_pol_sigma70_r4_t2"/>
</dbReference>
<evidence type="ECO:0000313" key="6">
    <source>
        <dbReference type="EMBL" id="MBU8875815.1"/>
    </source>
</evidence>
<organism evidence="6 7">
    <name type="scientific">Reyranella humidisoli</name>
    <dbReference type="NCBI Taxonomy" id="2849149"/>
    <lineage>
        <taxon>Bacteria</taxon>
        <taxon>Pseudomonadati</taxon>
        <taxon>Pseudomonadota</taxon>
        <taxon>Alphaproteobacteria</taxon>
        <taxon>Hyphomicrobiales</taxon>
        <taxon>Reyranellaceae</taxon>
        <taxon>Reyranella</taxon>
    </lineage>
</organism>